<dbReference type="OrthoDB" id="9773828at2"/>
<sequence>MSHDSRRDFLKKAALGGALAAGLTQGRSARADDQPDRRVVPRTTLGKTGREVSILGLGLGSAYTRPYENDPETAQALLEAALDHGINYFDTARAYGPSEQMIAPVVKAHRDRIYLVSKSGARDYDGLMREFEITTTNLGVDRLDLYHLHNLKPGQDDLGRMERGCLRAIRELREQGAIGHFGVTGHSGAQIMTDAIERFDPDAVLTIFPVSRPDQGRYETQTLAVARQKKMGVIAMKIFRRAREADLQASKMVSYALSLPGVHTAIIGLDRLDHLIDNVNTVTNLEPMDEAERDELHRIAKARLGNDPAPYELAGYRDAHDVA</sequence>
<dbReference type="InterPro" id="IPR053135">
    <property type="entry name" value="AKR2_Oxidoreductase"/>
</dbReference>
<reference evidence="2 3" key="1">
    <citation type="submission" date="2019-02" db="EMBL/GenBank/DDBJ databases">
        <title>Deep-cultivation of Planctomycetes and their phenomic and genomic characterization uncovers novel biology.</title>
        <authorList>
            <person name="Wiegand S."/>
            <person name="Jogler M."/>
            <person name="Boedeker C."/>
            <person name="Pinto D."/>
            <person name="Vollmers J."/>
            <person name="Rivas-Marin E."/>
            <person name="Kohn T."/>
            <person name="Peeters S.H."/>
            <person name="Heuer A."/>
            <person name="Rast P."/>
            <person name="Oberbeckmann S."/>
            <person name="Bunk B."/>
            <person name="Jeske O."/>
            <person name="Meyerdierks A."/>
            <person name="Storesund J.E."/>
            <person name="Kallscheuer N."/>
            <person name="Luecker S."/>
            <person name="Lage O.M."/>
            <person name="Pohl T."/>
            <person name="Merkel B.J."/>
            <person name="Hornburger P."/>
            <person name="Mueller R.-W."/>
            <person name="Bruemmer F."/>
            <person name="Labrenz M."/>
            <person name="Spormann A.M."/>
            <person name="Op den Camp H."/>
            <person name="Overmann J."/>
            <person name="Amann R."/>
            <person name="Jetten M.S.M."/>
            <person name="Mascher T."/>
            <person name="Medema M.H."/>
            <person name="Devos D.P."/>
            <person name="Kaster A.-K."/>
            <person name="Ovreas L."/>
            <person name="Rohde M."/>
            <person name="Galperin M.Y."/>
            <person name="Jogler C."/>
        </authorList>
    </citation>
    <scope>NUCLEOTIDE SEQUENCE [LARGE SCALE GENOMIC DNA]</scope>
    <source>
        <strain evidence="2 3">Pan265</strain>
    </source>
</reference>
<keyword evidence="2" id="KW-0560">Oxidoreductase</keyword>
<organism evidence="2 3">
    <name type="scientific">Mucisphaera calidilacus</name>
    <dbReference type="NCBI Taxonomy" id="2527982"/>
    <lineage>
        <taxon>Bacteria</taxon>
        <taxon>Pseudomonadati</taxon>
        <taxon>Planctomycetota</taxon>
        <taxon>Phycisphaerae</taxon>
        <taxon>Phycisphaerales</taxon>
        <taxon>Phycisphaeraceae</taxon>
        <taxon>Mucisphaera</taxon>
    </lineage>
</organism>
<protein>
    <submittedName>
        <fullName evidence="2">Pyridoxal 4-dehydrogenase</fullName>
        <ecNumber evidence="2">1.1.1.107</ecNumber>
    </submittedName>
</protein>
<gene>
    <name evidence="2" type="primary">pld1</name>
    <name evidence="2" type="ORF">Pan265_25330</name>
</gene>
<dbReference type="AlphaFoldDB" id="A0A518C0A6"/>
<dbReference type="InterPro" id="IPR023210">
    <property type="entry name" value="NADP_OxRdtase_dom"/>
</dbReference>
<dbReference type="Gene3D" id="3.20.20.100">
    <property type="entry name" value="NADP-dependent oxidoreductase domain"/>
    <property type="match status" value="1"/>
</dbReference>
<dbReference type="EC" id="1.1.1.107" evidence="2"/>
<evidence type="ECO:0000259" key="1">
    <source>
        <dbReference type="Pfam" id="PF00248"/>
    </source>
</evidence>
<dbReference type="GO" id="GO:0050235">
    <property type="term" value="F:pyridoxal 4-dehydrogenase activity"/>
    <property type="evidence" value="ECO:0007669"/>
    <property type="project" value="UniProtKB-EC"/>
</dbReference>
<dbReference type="InterPro" id="IPR006311">
    <property type="entry name" value="TAT_signal"/>
</dbReference>
<dbReference type="NCBIfam" id="TIGR01409">
    <property type="entry name" value="TAT_signal_seq"/>
    <property type="match status" value="1"/>
</dbReference>
<evidence type="ECO:0000313" key="3">
    <source>
        <dbReference type="Proteomes" id="UP000320386"/>
    </source>
</evidence>
<accession>A0A518C0A6</accession>
<proteinExistence type="predicted"/>
<keyword evidence="3" id="KW-1185">Reference proteome</keyword>
<dbReference type="SUPFAM" id="SSF51430">
    <property type="entry name" value="NAD(P)-linked oxidoreductase"/>
    <property type="match status" value="1"/>
</dbReference>
<dbReference type="PROSITE" id="PS51318">
    <property type="entry name" value="TAT"/>
    <property type="match status" value="1"/>
</dbReference>
<dbReference type="Proteomes" id="UP000320386">
    <property type="component" value="Chromosome"/>
</dbReference>
<evidence type="ECO:0000313" key="2">
    <source>
        <dbReference type="EMBL" id="QDU72661.1"/>
    </source>
</evidence>
<dbReference type="PANTHER" id="PTHR43312">
    <property type="entry name" value="D-THREO-ALDOSE 1-DEHYDROGENASE"/>
    <property type="match status" value="1"/>
</dbReference>
<dbReference type="Pfam" id="PF00248">
    <property type="entry name" value="Aldo_ket_red"/>
    <property type="match status" value="1"/>
</dbReference>
<dbReference type="RefSeq" id="WP_145447318.1">
    <property type="nucleotide sequence ID" value="NZ_CP036280.1"/>
</dbReference>
<dbReference type="InterPro" id="IPR019546">
    <property type="entry name" value="TAT_signal_bac_arc"/>
</dbReference>
<name>A0A518C0A6_9BACT</name>
<dbReference type="KEGG" id="mcad:Pan265_25330"/>
<dbReference type="InterPro" id="IPR036812">
    <property type="entry name" value="NAD(P)_OxRdtase_dom_sf"/>
</dbReference>
<dbReference type="PANTHER" id="PTHR43312:SF1">
    <property type="entry name" value="NADP-DEPENDENT OXIDOREDUCTASE DOMAIN-CONTAINING PROTEIN"/>
    <property type="match status" value="1"/>
</dbReference>
<dbReference type="EMBL" id="CP036280">
    <property type="protein sequence ID" value="QDU72661.1"/>
    <property type="molecule type" value="Genomic_DNA"/>
</dbReference>
<dbReference type="CDD" id="cd19100">
    <property type="entry name" value="AKR_unchar"/>
    <property type="match status" value="1"/>
</dbReference>
<feature type="domain" description="NADP-dependent oxidoreductase" evidence="1">
    <location>
        <begin position="55"/>
        <end position="238"/>
    </location>
</feature>